<evidence type="ECO:0000256" key="5">
    <source>
        <dbReference type="SAM" id="Phobius"/>
    </source>
</evidence>
<keyword evidence="4 5" id="KW-0472">Membrane</keyword>
<reference evidence="7 8" key="1">
    <citation type="submission" date="2016-10" db="EMBL/GenBank/DDBJ databases">
        <authorList>
            <person name="de Groot N.N."/>
        </authorList>
    </citation>
    <scope>NUCLEOTIDE SEQUENCE [LARGE SCALE GENOMIC DNA]</scope>
    <source>
        <strain evidence="7 8">AB35.6</strain>
    </source>
</reference>
<feature type="transmembrane region" description="Helical" evidence="5">
    <location>
        <begin position="90"/>
        <end position="109"/>
    </location>
</feature>
<comment type="subcellular location">
    <subcellularLocation>
        <location evidence="1">Membrane</location>
        <topology evidence="1">Multi-pass membrane protein</topology>
    </subcellularLocation>
</comment>
<dbReference type="InterPro" id="IPR010432">
    <property type="entry name" value="RDD"/>
</dbReference>
<dbReference type="Pfam" id="PF06271">
    <property type="entry name" value="RDD"/>
    <property type="match status" value="1"/>
</dbReference>
<protein>
    <submittedName>
        <fullName evidence="7">Uncharacterized membrane protein YckC, RDD family</fullName>
    </submittedName>
</protein>
<sequence length="296" mass="32199">MLPETFRHVNSQGWGSEFTVPSEVVEEHGIETPEQVELRFPLAGLGSRFLAGALDLLIQFAANLVLVLILVLAFSAGMKAGALDHMSSTAAKWFTAGVILFYFVLYWGYFSLFEAFRNGQTPGKRALKIRVIKDSGRQITFFEALARNLLRVVDAVPGMYLVGVISILCTRQNKRLGDLVADTIVVHERTDEFGGYIGLPVSRTFPSNLYGTPAAPAPVAIGIAADRLTLLSADDLHVTDSFLARAPALPMERRAMLGSRLLDALCVKMGVPVPTDVPPERTLEAISYALRSHGVG</sequence>
<keyword evidence="2 5" id="KW-0812">Transmembrane</keyword>
<dbReference type="PANTHER" id="PTHR38480">
    <property type="entry name" value="SLR0254 PROTEIN"/>
    <property type="match status" value="1"/>
</dbReference>
<gene>
    <name evidence="7" type="ORF">SAMN05443244_1161</name>
</gene>
<accession>A0A1H4KEV1</accession>
<evidence type="ECO:0000313" key="8">
    <source>
        <dbReference type="Proteomes" id="UP000182409"/>
    </source>
</evidence>
<feature type="transmembrane region" description="Helical" evidence="5">
    <location>
        <begin position="56"/>
        <end position="78"/>
    </location>
</feature>
<evidence type="ECO:0000256" key="1">
    <source>
        <dbReference type="ARBA" id="ARBA00004141"/>
    </source>
</evidence>
<dbReference type="EMBL" id="FNSD01000001">
    <property type="protein sequence ID" value="SEB56977.1"/>
    <property type="molecule type" value="Genomic_DNA"/>
</dbReference>
<dbReference type="GO" id="GO:0016020">
    <property type="term" value="C:membrane"/>
    <property type="evidence" value="ECO:0007669"/>
    <property type="project" value="UniProtKB-SubCell"/>
</dbReference>
<evidence type="ECO:0000256" key="3">
    <source>
        <dbReference type="ARBA" id="ARBA00022989"/>
    </source>
</evidence>
<dbReference type="PANTHER" id="PTHR38480:SF1">
    <property type="entry name" value="SLR0254 PROTEIN"/>
    <property type="match status" value="1"/>
</dbReference>
<dbReference type="AlphaFoldDB" id="A0A1H4KEV1"/>
<evidence type="ECO:0000256" key="2">
    <source>
        <dbReference type="ARBA" id="ARBA00022692"/>
    </source>
</evidence>
<proteinExistence type="predicted"/>
<evidence type="ECO:0000259" key="6">
    <source>
        <dbReference type="Pfam" id="PF06271"/>
    </source>
</evidence>
<organism evidence="7 8">
    <name type="scientific">Terriglobus roseus</name>
    <dbReference type="NCBI Taxonomy" id="392734"/>
    <lineage>
        <taxon>Bacteria</taxon>
        <taxon>Pseudomonadati</taxon>
        <taxon>Acidobacteriota</taxon>
        <taxon>Terriglobia</taxon>
        <taxon>Terriglobales</taxon>
        <taxon>Acidobacteriaceae</taxon>
        <taxon>Terriglobus</taxon>
    </lineage>
</organism>
<evidence type="ECO:0000256" key="4">
    <source>
        <dbReference type="ARBA" id="ARBA00023136"/>
    </source>
</evidence>
<dbReference type="Proteomes" id="UP000182409">
    <property type="component" value="Unassembled WGS sequence"/>
</dbReference>
<evidence type="ECO:0000313" key="7">
    <source>
        <dbReference type="EMBL" id="SEB56977.1"/>
    </source>
</evidence>
<name>A0A1H4KEV1_9BACT</name>
<keyword evidence="3 5" id="KW-1133">Transmembrane helix</keyword>
<feature type="domain" description="RDD" evidence="6">
    <location>
        <begin position="42"/>
        <end position="181"/>
    </location>
</feature>